<protein>
    <recommendedName>
        <fullName evidence="2">mannose-1-phosphate guanylyltransferase</fullName>
        <ecNumber evidence="2">2.7.7.13</ecNumber>
    </recommendedName>
</protein>
<comment type="catalytic activity">
    <reaction evidence="7">
        <text>alpha-D-mannose 1-phosphate + GTP + H(+) = GDP-alpha-D-mannose + diphosphate</text>
        <dbReference type="Rhea" id="RHEA:15229"/>
        <dbReference type="ChEBI" id="CHEBI:15378"/>
        <dbReference type="ChEBI" id="CHEBI:33019"/>
        <dbReference type="ChEBI" id="CHEBI:37565"/>
        <dbReference type="ChEBI" id="CHEBI:57527"/>
        <dbReference type="ChEBI" id="CHEBI:58409"/>
        <dbReference type="EC" id="2.7.7.13"/>
    </reaction>
</comment>
<feature type="domain" description="Mannose-6-phosphate isomerase type II C-terminal" evidence="10">
    <location>
        <begin position="344"/>
        <end position="455"/>
    </location>
</feature>
<dbReference type="InterPro" id="IPR049577">
    <property type="entry name" value="GMPP_N"/>
</dbReference>
<proteinExistence type="inferred from homology"/>
<evidence type="ECO:0000256" key="4">
    <source>
        <dbReference type="ARBA" id="ARBA00022695"/>
    </source>
</evidence>
<dbReference type="InterPro" id="IPR006375">
    <property type="entry name" value="Man1P_GuaTrfase/Man6P_Isoase"/>
</dbReference>
<dbReference type="InterPro" id="IPR029044">
    <property type="entry name" value="Nucleotide-diphossugar_trans"/>
</dbReference>
<gene>
    <name evidence="12" type="ORF">CQA57_03780</name>
</gene>
<evidence type="ECO:0000313" key="12">
    <source>
        <dbReference type="EMBL" id="RDU73986.1"/>
    </source>
</evidence>
<comment type="similarity">
    <text evidence="1 8">Belongs to the mannose-6-phosphate isomerase type 2 family.</text>
</comment>
<dbReference type="PANTHER" id="PTHR46390">
    <property type="entry name" value="MANNOSE-1-PHOSPHATE GUANYLYLTRANSFERASE"/>
    <property type="match status" value="1"/>
</dbReference>
<dbReference type="GO" id="GO:0004475">
    <property type="term" value="F:mannose-1-phosphate guanylyltransferase (GTP) activity"/>
    <property type="evidence" value="ECO:0007669"/>
    <property type="project" value="UniProtKB-EC"/>
</dbReference>
<keyword evidence="12" id="KW-0413">Isomerase</keyword>
<dbReference type="CDD" id="cd02213">
    <property type="entry name" value="cupin_PMI_typeII_C"/>
    <property type="match status" value="1"/>
</dbReference>
<comment type="caution">
    <text evidence="12">The sequence shown here is derived from an EMBL/GenBank/DDBJ whole genome shotgun (WGS) entry which is preliminary data.</text>
</comment>
<dbReference type="PANTHER" id="PTHR46390:SF1">
    <property type="entry name" value="MANNOSE-1-PHOSPHATE GUANYLYLTRANSFERASE"/>
    <property type="match status" value="1"/>
</dbReference>
<keyword evidence="4 12" id="KW-0548">Nucleotidyltransferase</keyword>
<dbReference type="Proteomes" id="UP000256695">
    <property type="component" value="Unassembled WGS sequence"/>
</dbReference>
<dbReference type="Pfam" id="PF01050">
    <property type="entry name" value="MannoseP_isomer"/>
    <property type="match status" value="1"/>
</dbReference>
<dbReference type="InterPro" id="IPR001538">
    <property type="entry name" value="Man6P_isomerase-2_C"/>
</dbReference>
<evidence type="ECO:0000256" key="5">
    <source>
        <dbReference type="ARBA" id="ARBA00022741"/>
    </source>
</evidence>
<evidence type="ECO:0000256" key="7">
    <source>
        <dbReference type="ARBA" id="ARBA00047343"/>
    </source>
</evidence>
<evidence type="ECO:0000259" key="9">
    <source>
        <dbReference type="Pfam" id="PF00483"/>
    </source>
</evidence>
<dbReference type="GO" id="GO:0009298">
    <property type="term" value="P:GDP-mannose biosynthetic process"/>
    <property type="evidence" value="ECO:0007669"/>
    <property type="project" value="TreeGrafter"/>
</dbReference>
<dbReference type="NCBIfam" id="TIGR01479">
    <property type="entry name" value="GMP_PMI"/>
    <property type="match status" value="1"/>
</dbReference>
<dbReference type="AlphaFoldDB" id="A0A3D8JA74"/>
<name>A0A3D8JA74_9HELI</name>
<dbReference type="InterPro" id="IPR011051">
    <property type="entry name" value="RmlC_Cupin_sf"/>
</dbReference>
<organism evidence="12 13">
    <name type="scientific">Helicobacter anseris</name>
    <dbReference type="NCBI Taxonomy" id="375926"/>
    <lineage>
        <taxon>Bacteria</taxon>
        <taxon>Pseudomonadati</taxon>
        <taxon>Campylobacterota</taxon>
        <taxon>Epsilonproteobacteria</taxon>
        <taxon>Campylobacterales</taxon>
        <taxon>Helicobacteraceae</taxon>
        <taxon>Helicobacter</taxon>
    </lineage>
</organism>
<dbReference type="EC" id="2.7.7.13" evidence="2"/>
<evidence type="ECO:0000256" key="2">
    <source>
        <dbReference type="ARBA" id="ARBA00012387"/>
    </source>
</evidence>
<dbReference type="InterPro" id="IPR054566">
    <property type="entry name" value="ManC/GMP-like_b-helix"/>
</dbReference>
<dbReference type="GO" id="GO:0016853">
    <property type="term" value="F:isomerase activity"/>
    <property type="evidence" value="ECO:0007669"/>
    <property type="project" value="UniProtKB-KW"/>
</dbReference>
<dbReference type="CDD" id="cd02509">
    <property type="entry name" value="GDP-M1P_Guanylyltransferase"/>
    <property type="match status" value="1"/>
</dbReference>
<feature type="domain" description="MannoseP isomerase/GMP-like beta-helix" evidence="11">
    <location>
        <begin position="287"/>
        <end position="334"/>
    </location>
</feature>
<dbReference type="FunFam" id="3.90.550.10:FF:000046">
    <property type="entry name" value="Mannose-1-phosphate guanylyltransferase (GDP)"/>
    <property type="match status" value="1"/>
</dbReference>
<evidence type="ECO:0000259" key="10">
    <source>
        <dbReference type="Pfam" id="PF01050"/>
    </source>
</evidence>
<reference evidence="12 13" key="1">
    <citation type="submission" date="2018-04" db="EMBL/GenBank/DDBJ databases">
        <title>Novel Campyloabacter and Helicobacter Species and Strains.</title>
        <authorList>
            <person name="Mannion A.J."/>
            <person name="Shen Z."/>
            <person name="Fox J.G."/>
        </authorList>
    </citation>
    <scope>NUCLEOTIDE SEQUENCE [LARGE SCALE GENOMIC DNA]</scope>
    <source>
        <strain evidence="12 13">MIT 04-9362</strain>
    </source>
</reference>
<dbReference type="InterPro" id="IPR005835">
    <property type="entry name" value="NTP_transferase_dom"/>
</dbReference>
<accession>A0A3D8JA74</accession>
<keyword evidence="5" id="KW-0547">Nucleotide-binding</keyword>
<evidence type="ECO:0000256" key="8">
    <source>
        <dbReference type="RuleBase" id="RU004190"/>
    </source>
</evidence>
<dbReference type="GO" id="GO:0000271">
    <property type="term" value="P:polysaccharide biosynthetic process"/>
    <property type="evidence" value="ECO:0007669"/>
    <property type="project" value="InterPro"/>
</dbReference>
<dbReference type="OrthoDB" id="9806359at2"/>
<feature type="domain" description="Nucleotidyl transferase" evidence="9">
    <location>
        <begin position="3"/>
        <end position="272"/>
    </location>
</feature>
<evidence type="ECO:0000256" key="3">
    <source>
        <dbReference type="ARBA" id="ARBA00022679"/>
    </source>
</evidence>
<dbReference type="Gene3D" id="3.90.550.10">
    <property type="entry name" value="Spore Coat Polysaccharide Biosynthesis Protein SpsA, Chain A"/>
    <property type="match status" value="1"/>
</dbReference>
<dbReference type="Pfam" id="PF22640">
    <property type="entry name" value="ManC_GMP_beta-helix"/>
    <property type="match status" value="1"/>
</dbReference>
<evidence type="ECO:0000313" key="13">
    <source>
        <dbReference type="Proteomes" id="UP000256695"/>
    </source>
</evidence>
<evidence type="ECO:0000259" key="11">
    <source>
        <dbReference type="Pfam" id="PF22640"/>
    </source>
</evidence>
<evidence type="ECO:0000256" key="6">
    <source>
        <dbReference type="ARBA" id="ARBA00023134"/>
    </source>
</evidence>
<dbReference type="Gene3D" id="2.60.120.10">
    <property type="entry name" value="Jelly Rolls"/>
    <property type="match status" value="1"/>
</dbReference>
<keyword evidence="13" id="KW-1185">Reference proteome</keyword>
<dbReference type="Pfam" id="PF00483">
    <property type="entry name" value="NTP_transferase"/>
    <property type="match status" value="1"/>
</dbReference>
<evidence type="ECO:0000256" key="1">
    <source>
        <dbReference type="ARBA" id="ARBA00006115"/>
    </source>
</evidence>
<dbReference type="InterPro" id="IPR014710">
    <property type="entry name" value="RmlC-like_jellyroll"/>
</dbReference>
<dbReference type="InterPro" id="IPR051161">
    <property type="entry name" value="Mannose-6P_isomerase_type2"/>
</dbReference>
<keyword evidence="6" id="KW-0342">GTP-binding</keyword>
<dbReference type="EMBL" id="NXLX01000007">
    <property type="protein sequence ID" value="RDU73986.1"/>
    <property type="molecule type" value="Genomic_DNA"/>
</dbReference>
<dbReference type="GO" id="GO:0005525">
    <property type="term" value="F:GTP binding"/>
    <property type="evidence" value="ECO:0007669"/>
    <property type="project" value="UniProtKB-KW"/>
</dbReference>
<keyword evidence="3 12" id="KW-0808">Transferase</keyword>
<dbReference type="SUPFAM" id="SSF51182">
    <property type="entry name" value="RmlC-like cupins"/>
    <property type="match status" value="1"/>
</dbReference>
<sequence>MKIVILCGGNGTRLWPISREDMPKQFNKIFGTSSLFQETLLRNQKLFEISEAIFEVVSNQNYLFLLKDQAQEIQQNISSFILESCPKNTAPAITLSALNSKPDDILLVLPSDHLIKNHQEYITDVIKAIDMAKKDFLVTFGIKPLSPHTGYGYIQSSNGIVKKFIEKPDLKTAKDFLHSGNYYWNSGMFCFKAKTFLSELQHYTPEVFNNISEIFKNTPKEKDYLRLSEQQSKTIPSISIDYALMEKSKKVFCVESTFDWNDIGSFDSLSEEFIKPNSCYTNPTKTIQYESNNNFILSEKMVATIGIHDLIVIDTIDSLLLTKRGESQKVKDIIPLIKKDFPQLTQQHNITHRPWGTYSILLESKNYKIKKIVVKPNARLSLQKHFHRNEHWIVVSGTAHITLENQNFELHTNESTYIPMGKIHRLANEGKIDLVMIEIQMGEYLGEDDIVRIEDDFKRC</sequence>
<dbReference type="FunFam" id="2.60.120.10:FF:000032">
    <property type="entry name" value="Mannose-1-phosphate guanylyltransferase/mannose-6-phosphate isomerase"/>
    <property type="match status" value="1"/>
</dbReference>
<dbReference type="SUPFAM" id="SSF53448">
    <property type="entry name" value="Nucleotide-diphospho-sugar transferases"/>
    <property type="match status" value="1"/>
</dbReference>